<dbReference type="InterPro" id="IPR012340">
    <property type="entry name" value="NA-bd_OB-fold"/>
</dbReference>
<organism evidence="4 5">
    <name type="scientific">Phytophthora lilii</name>
    <dbReference type="NCBI Taxonomy" id="2077276"/>
    <lineage>
        <taxon>Eukaryota</taxon>
        <taxon>Sar</taxon>
        <taxon>Stramenopiles</taxon>
        <taxon>Oomycota</taxon>
        <taxon>Peronosporomycetes</taxon>
        <taxon>Peronosporales</taxon>
        <taxon>Peronosporaceae</taxon>
        <taxon>Phytophthora</taxon>
    </lineage>
</organism>
<feature type="domain" description="BRCA2 OB1" evidence="2">
    <location>
        <begin position="385"/>
        <end position="528"/>
    </location>
</feature>
<sequence length="1139" mass="127887">MVTSLFTTGSGKSVSVSKERLEAYEGKVAEDEVWIESGSSSKCGGSSGLRGEENCTLNDLDPSKSSYNLSAAKSSNFIEHTRDVRKRHSIVLNTRAFSDREHDQLVPPAGAREQIKSRSNVHAHQDQGLNCGDKENVHPENVLVRKTAALEASKWRSSQLNSRFPHKCRDNQITQQQRSAKRTLKPLLESRSQVSGKKRFRPPLPSKKNPSSITKVNMETSSPSGPRPKKRKIASPEAQPFVYKEAMKISFVVLVGLREANLGLVDEGNEVPRSKVLNSITAENAVNVRFTSDDGLVCSEGPSGATVFTGPHELYSQLKTGGYILEKAGATFAWFTNHYRWIVWKLAAMERSFPRLLLNRYLTKQQVLKQMTYRYQRELNDAQRSILKKILQRDASSLSCMVLCIAAVLPFPRDANKAAHQELPACWNMALVLTDGWYSVYAVPDAPLAGVLWKLHSQSRLIGTKLATWNAVLQNSNDGIDPLECAISRELLWKNPLIAKEDLTQWPYLQLRYNSTRRVSFDTQLGVEELHYVTPMNSRHRKQQPQLTFSLLKSVPLKSLEVGGGMVRSVRVRVTRISPVLHLQAKEWTLGPRILCEEQLPTYFQLRSEYGRMSIESKHHRDGGDRIIDDWVSDDQIDLPPPIPFIKVDVECSHPLGHDRQGVGCGILTIWRPSEELLSGGLREGVEYFASSLTINWKIDGGHNQDAFLRLSSTKHSGFEEIHESSSLAGNELKVTAMSDLSHRECVDIQQATRDYRTKFENGLNGRRNEKRPTIDVCVCVVLVAARETQDGAMKRRAEVSLLDPALKPNETRYVEHVFVTDLSGHLMSIRVSSMEVSMPTKKRNSPLKQGSSSSFVFRRGSKAIWKEGTIMCLSGLEISHYDEQLRVLDCVLVESTQIISYPSKKSPFWEHFHLLQRDLSAFSPRGVEPTNFAKELTQLKKYVERDILRMDYIPSQECDEHQVEVVEQERLTQDLQAHEEGGGGVLSLQAGNDSSSSLLRNLRWDATIVKISPLVGASKVVFSHDMIAFASVSIGKGDTAFRTVYLTRGAMASINSLLQLSNSSVGGKMDKATELTATLVQSVSSSLSTIKQRGGAKAFRLEVRHVTNERLINSWKPWERLHFSYWMVTTVEDLPPKK</sequence>
<evidence type="ECO:0000259" key="2">
    <source>
        <dbReference type="Pfam" id="PF09103"/>
    </source>
</evidence>
<feature type="region of interest" description="Disordered" evidence="1">
    <location>
        <begin position="117"/>
        <end position="137"/>
    </location>
</feature>
<proteinExistence type="predicted"/>
<dbReference type="Pfam" id="PF09103">
    <property type="entry name" value="BRCA-2_OB1"/>
    <property type="match status" value="1"/>
</dbReference>
<accession>A0A9W7CVZ6</accession>
<name>A0A9W7CVZ6_9STRA</name>
<dbReference type="Gene3D" id="2.40.50.140">
    <property type="entry name" value="Nucleic acid-binding proteins"/>
    <property type="match status" value="2"/>
</dbReference>
<evidence type="ECO:0000313" key="4">
    <source>
        <dbReference type="EMBL" id="GMF40770.1"/>
    </source>
</evidence>
<dbReference type="SUPFAM" id="SSF50249">
    <property type="entry name" value="Nucleic acid-binding proteins"/>
    <property type="match status" value="2"/>
</dbReference>
<dbReference type="OrthoDB" id="21095at2759"/>
<dbReference type="SUPFAM" id="SSF81872">
    <property type="entry name" value="BRCA2 helical domain"/>
    <property type="match status" value="1"/>
</dbReference>
<protein>
    <submittedName>
        <fullName evidence="4">Unnamed protein product</fullName>
    </submittedName>
</protein>
<comment type="caution">
    <text evidence="4">The sequence shown here is derived from an EMBL/GenBank/DDBJ whole genome shotgun (WGS) entry which is preliminary data.</text>
</comment>
<dbReference type="PANTHER" id="PTHR11289:SF0">
    <property type="entry name" value="BREAST CANCER TYPE 2 SUSCEPTIBILITY PROTEIN"/>
    <property type="match status" value="1"/>
</dbReference>
<dbReference type="EMBL" id="BSXW01002094">
    <property type="protein sequence ID" value="GMF40770.1"/>
    <property type="molecule type" value="Genomic_DNA"/>
</dbReference>
<dbReference type="PANTHER" id="PTHR11289">
    <property type="entry name" value="BREAST CANCER TYPE 2 SUSCEPTIBILITY PROTEIN BRCA2"/>
    <property type="match status" value="1"/>
</dbReference>
<feature type="compositionally biased region" description="Polar residues" evidence="1">
    <location>
        <begin position="208"/>
        <end position="224"/>
    </location>
</feature>
<dbReference type="GO" id="GO:0006355">
    <property type="term" value="P:regulation of DNA-templated transcription"/>
    <property type="evidence" value="ECO:0007669"/>
    <property type="project" value="TreeGrafter"/>
</dbReference>
<reference evidence="4" key="1">
    <citation type="submission" date="2023-04" db="EMBL/GenBank/DDBJ databases">
        <title>Phytophthora lilii NBRC 32176.</title>
        <authorList>
            <person name="Ichikawa N."/>
            <person name="Sato H."/>
            <person name="Tonouchi N."/>
        </authorList>
    </citation>
    <scope>NUCLEOTIDE SEQUENCE</scope>
    <source>
        <strain evidence="4">NBRC 32176</strain>
    </source>
</reference>
<dbReference type="AlphaFoldDB" id="A0A9W7CVZ6"/>
<evidence type="ECO:0000259" key="3">
    <source>
        <dbReference type="Pfam" id="PF09169"/>
    </source>
</evidence>
<gene>
    <name evidence="4" type="ORF">Plil01_001656800</name>
</gene>
<dbReference type="Pfam" id="PF09169">
    <property type="entry name" value="BRCA-2_helical"/>
    <property type="match status" value="1"/>
</dbReference>
<dbReference type="Proteomes" id="UP001165083">
    <property type="component" value="Unassembled WGS sequence"/>
</dbReference>
<keyword evidence="5" id="KW-1185">Reference proteome</keyword>
<dbReference type="InterPro" id="IPR015252">
    <property type="entry name" value="BRCA2_hlx"/>
</dbReference>
<feature type="region of interest" description="Disordered" evidence="1">
    <location>
        <begin position="156"/>
        <end position="235"/>
    </location>
</feature>
<evidence type="ECO:0000256" key="1">
    <source>
        <dbReference type="SAM" id="MobiDB-lite"/>
    </source>
</evidence>
<dbReference type="InterPro" id="IPR015187">
    <property type="entry name" value="BRCA2_OB_1"/>
</dbReference>
<feature type="domain" description="Breast cancer type 2 susceptibility protein helical" evidence="3">
    <location>
        <begin position="331"/>
        <end position="380"/>
    </location>
</feature>
<dbReference type="InterPro" id="IPR036315">
    <property type="entry name" value="BRCA2_hlx_sf"/>
</dbReference>
<evidence type="ECO:0000313" key="5">
    <source>
        <dbReference type="Proteomes" id="UP001165083"/>
    </source>
</evidence>
<dbReference type="GO" id="GO:0000724">
    <property type="term" value="P:double-strand break repair via homologous recombination"/>
    <property type="evidence" value="ECO:0007669"/>
    <property type="project" value="InterPro"/>
</dbReference>
<dbReference type="InterPro" id="IPR015525">
    <property type="entry name" value="BRCA2"/>
</dbReference>